<dbReference type="Proteomes" id="UP000027265">
    <property type="component" value="Unassembled WGS sequence"/>
</dbReference>
<feature type="transmembrane region" description="Helical" evidence="1">
    <location>
        <begin position="227"/>
        <end position="251"/>
    </location>
</feature>
<feature type="transmembrane region" description="Helical" evidence="1">
    <location>
        <begin position="63"/>
        <end position="82"/>
    </location>
</feature>
<dbReference type="EMBL" id="KL197714">
    <property type="protein sequence ID" value="KDQ59979.1"/>
    <property type="molecule type" value="Genomic_DNA"/>
</dbReference>
<evidence type="ECO:0000313" key="3">
    <source>
        <dbReference type="EMBL" id="KDQ59979.1"/>
    </source>
</evidence>
<feature type="transmembrane region" description="Helical" evidence="1">
    <location>
        <begin position="39"/>
        <end position="57"/>
    </location>
</feature>
<dbReference type="InParanoid" id="A0A067PZ67"/>
<dbReference type="InterPro" id="IPR045339">
    <property type="entry name" value="DUF6534"/>
</dbReference>
<protein>
    <recommendedName>
        <fullName evidence="2">DUF6534 domain-containing protein</fullName>
    </recommendedName>
</protein>
<evidence type="ECO:0000313" key="4">
    <source>
        <dbReference type="Proteomes" id="UP000027265"/>
    </source>
</evidence>
<evidence type="ECO:0000259" key="2">
    <source>
        <dbReference type="Pfam" id="PF20152"/>
    </source>
</evidence>
<organism evidence="3 4">
    <name type="scientific">Jaapia argillacea MUCL 33604</name>
    <dbReference type="NCBI Taxonomy" id="933084"/>
    <lineage>
        <taxon>Eukaryota</taxon>
        <taxon>Fungi</taxon>
        <taxon>Dikarya</taxon>
        <taxon>Basidiomycota</taxon>
        <taxon>Agaricomycotina</taxon>
        <taxon>Agaricomycetes</taxon>
        <taxon>Agaricomycetidae</taxon>
        <taxon>Jaapiales</taxon>
        <taxon>Jaapiaceae</taxon>
        <taxon>Jaapia</taxon>
    </lineage>
</organism>
<gene>
    <name evidence="3" type="ORF">JAAARDRAFT_191413</name>
</gene>
<dbReference type="AlphaFoldDB" id="A0A067PZ67"/>
<feature type="domain" description="DUF6534" evidence="2">
    <location>
        <begin position="235"/>
        <end position="322"/>
    </location>
</feature>
<feature type="transmembrane region" description="Helical" evidence="1">
    <location>
        <begin position="194"/>
        <end position="215"/>
    </location>
</feature>
<feature type="transmembrane region" description="Helical" evidence="1">
    <location>
        <begin position="6"/>
        <end position="27"/>
    </location>
</feature>
<dbReference type="PANTHER" id="PTHR40465">
    <property type="entry name" value="CHROMOSOME 1, WHOLE GENOME SHOTGUN SEQUENCE"/>
    <property type="match status" value="1"/>
</dbReference>
<feature type="transmembrane region" description="Helical" evidence="1">
    <location>
        <begin position="263"/>
        <end position="288"/>
    </location>
</feature>
<dbReference type="HOGENOM" id="CLU_046025_5_3_1"/>
<evidence type="ECO:0000256" key="1">
    <source>
        <dbReference type="SAM" id="Phobius"/>
    </source>
</evidence>
<dbReference type="Pfam" id="PF20152">
    <property type="entry name" value="DUF6534"/>
    <property type="match status" value="1"/>
</dbReference>
<name>A0A067PZ67_9AGAM</name>
<accession>A0A067PZ67</accession>
<keyword evidence="4" id="KW-1185">Reference proteome</keyword>
<dbReference type="PANTHER" id="PTHR40465:SF1">
    <property type="entry name" value="DUF6534 DOMAIN-CONTAINING PROTEIN"/>
    <property type="match status" value="1"/>
</dbReference>
<reference evidence="4" key="1">
    <citation type="journal article" date="2014" name="Proc. Natl. Acad. Sci. U.S.A.">
        <title>Extensive sampling of basidiomycete genomes demonstrates inadequacy of the white-rot/brown-rot paradigm for wood decay fungi.</title>
        <authorList>
            <person name="Riley R."/>
            <person name="Salamov A.A."/>
            <person name="Brown D.W."/>
            <person name="Nagy L.G."/>
            <person name="Floudas D."/>
            <person name="Held B.W."/>
            <person name="Levasseur A."/>
            <person name="Lombard V."/>
            <person name="Morin E."/>
            <person name="Otillar R."/>
            <person name="Lindquist E.A."/>
            <person name="Sun H."/>
            <person name="LaButti K.M."/>
            <person name="Schmutz J."/>
            <person name="Jabbour D."/>
            <person name="Luo H."/>
            <person name="Baker S.E."/>
            <person name="Pisabarro A.G."/>
            <person name="Walton J.D."/>
            <person name="Blanchette R.A."/>
            <person name="Henrissat B."/>
            <person name="Martin F."/>
            <person name="Cullen D."/>
            <person name="Hibbett D.S."/>
            <person name="Grigoriev I.V."/>
        </authorList>
    </citation>
    <scope>NUCLEOTIDE SEQUENCE [LARGE SCALE GENOMIC DNA]</scope>
    <source>
        <strain evidence="4">MUCL 33604</strain>
    </source>
</reference>
<sequence>MSTPGSISGTLGVFFIGTVIGSMLATACLQPSLRALRQLCYSLFGITIMQGYIYFSRNFDDRVWFQVAVAALCVLDALHLAFTVDIGYRYLITDLCNPALMGSSFWSLRVRKSQKLHRGPYHTKPPVLLLRDSYKGGFTILCLTKTNLSSIVYIWKEYGNVLFFFVIFDRRITDISQVLSNVTGSKRRVSLTTITFGVAALCIAAGFVVIVTLAIEPNLNPKSRMWFGWLELLSSAILDCAITIAMIVLLGQGLQLSRRMKSLTTTLIHYTIATGLITSIACILYLVLYEAITTSPAYSAMEASNSSLYANAILTMLNAREHLRGQPSGGADTLDVSRAIRFDPGLAGDVMKASDPTQVRLSSLVARPE</sequence>
<keyword evidence="1" id="KW-1133">Transmembrane helix</keyword>
<proteinExistence type="predicted"/>
<keyword evidence="1" id="KW-0812">Transmembrane</keyword>
<keyword evidence="1" id="KW-0472">Membrane</keyword>